<proteinExistence type="predicted"/>
<evidence type="ECO:0000313" key="2">
    <source>
        <dbReference type="Proteomes" id="UP000321805"/>
    </source>
</evidence>
<dbReference type="SUPFAM" id="SSF56281">
    <property type="entry name" value="Metallo-hydrolase/oxidoreductase"/>
    <property type="match status" value="1"/>
</dbReference>
<gene>
    <name evidence="1" type="ORF">FSW04_08415</name>
</gene>
<sequence length="205" mass="22094">MDEVLPGVLHWTTFHEGIGQPVHSHFFVEGGALFDPRVPEEGIEEVARHGRPEVVLLSNRHHLRHAEAFAEAFGCPIRAQRSGLHEFSHGPSVQPFEFGDAVAPGVIALEVGALTPEDTAFRLAAGPGALLFADAVIRDADGRLSYVPDSLMGEDPAGVRTALARRLRTLLEADFDALLFAHGAPVTRDGRALLRAFLDAQDGRG</sequence>
<dbReference type="Proteomes" id="UP000321805">
    <property type="component" value="Chromosome"/>
</dbReference>
<dbReference type="EMBL" id="CP042430">
    <property type="protein sequence ID" value="QEC47596.1"/>
    <property type="molecule type" value="Genomic_DNA"/>
</dbReference>
<dbReference type="RefSeq" id="WP_146918230.1">
    <property type="nucleotide sequence ID" value="NZ_CP042430.1"/>
</dbReference>
<evidence type="ECO:0008006" key="3">
    <source>
        <dbReference type="Google" id="ProtNLM"/>
    </source>
</evidence>
<keyword evidence="2" id="KW-1185">Reference proteome</keyword>
<accession>A0A5B8U3H4</accession>
<dbReference type="InterPro" id="IPR036866">
    <property type="entry name" value="RibonucZ/Hydroxyglut_hydro"/>
</dbReference>
<name>A0A5B8U3H4_9ACTN</name>
<dbReference type="KEGG" id="bsol:FSW04_08415"/>
<evidence type="ECO:0000313" key="1">
    <source>
        <dbReference type="EMBL" id="QEC47596.1"/>
    </source>
</evidence>
<dbReference type="OrthoDB" id="5380580at2"/>
<dbReference type="Gene3D" id="3.60.15.10">
    <property type="entry name" value="Ribonuclease Z/Hydroxyacylglutathione hydrolase-like"/>
    <property type="match status" value="1"/>
</dbReference>
<protein>
    <recommendedName>
        <fullName evidence="3">MBL fold metallo-hydrolase</fullName>
    </recommendedName>
</protein>
<dbReference type="AlphaFoldDB" id="A0A5B8U3H4"/>
<reference evidence="1 2" key="1">
    <citation type="journal article" date="2018" name="J. Microbiol.">
        <title>Baekduia soli gen. nov., sp. nov., a novel bacterium isolated from the soil of Baekdu Mountain and proposal of a novel family name, Baekduiaceae fam. nov.</title>
        <authorList>
            <person name="An D.S."/>
            <person name="Siddiqi M.Z."/>
            <person name="Kim K.H."/>
            <person name="Yu H.S."/>
            <person name="Im W.T."/>
        </authorList>
    </citation>
    <scope>NUCLEOTIDE SEQUENCE [LARGE SCALE GENOMIC DNA]</scope>
    <source>
        <strain evidence="1 2">BR7-21</strain>
    </source>
</reference>
<organism evidence="1 2">
    <name type="scientific">Baekduia soli</name>
    <dbReference type="NCBI Taxonomy" id="496014"/>
    <lineage>
        <taxon>Bacteria</taxon>
        <taxon>Bacillati</taxon>
        <taxon>Actinomycetota</taxon>
        <taxon>Thermoleophilia</taxon>
        <taxon>Solirubrobacterales</taxon>
        <taxon>Baekduiaceae</taxon>
        <taxon>Baekduia</taxon>
    </lineage>
</organism>